<proteinExistence type="predicted"/>
<evidence type="ECO:0000313" key="1">
    <source>
        <dbReference type="EMBL" id="SIQ98559.1"/>
    </source>
</evidence>
<dbReference type="AlphaFoldDB" id="A0A1N6X8G9"/>
<sequence length="135" mass="15350">MKLTKTQKEHAIKQMHDLMHRLPQDPDGMEKCWLAAEDVLDSYLAASEERTADLPPRQQLGEACFFLIASVGLICNDDNLQLVSELLTPEFGIELYRLHPRVKRLRDEAVKKLAEIAEKETKAEAEKPGTGFDLF</sequence>
<protein>
    <submittedName>
        <fullName evidence="1">Uncharacterized protein</fullName>
    </submittedName>
</protein>
<organism evidence="1 2">
    <name type="scientific">Aquipseudomonas alcaligenes</name>
    <name type="common">Pseudomonas alcaligenes</name>
    <dbReference type="NCBI Taxonomy" id="43263"/>
    <lineage>
        <taxon>Bacteria</taxon>
        <taxon>Pseudomonadati</taxon>
        <taxon>Pseudomonadota</taxon>
        <taxon>Gammaproteobacteria</taxon>
        <taxon>Pseudomonadales</taxon>
        <taxon>Pseudomonadaceae</taxon>
        <taxon>Aquipseudomonas</taxon>
    </lineage>
</organism>
<evidence type="ECO:0000313" key="2">
    <source>
        <dbReference type="Proteomes" id="UP000185841"/>
    </source>
</evidence>
<dbReference type="Proteomes" id="UP000185841">
    <property type="component" value="Unassembled WGS sequence"/>
</dbReference>
<dbReference type="EMBL" id="FTMP01000012">
    <property type="protein sequence ID" value="SIQ98559.1"/>
    <property type="molecule type" value="Genomic_DNA"/>
</dbReference>
<reference evidence="1 2" key="1">
    <citation type="submission" date="2017-01" db="EMBL/GenBank/DDBJ databases">
        <authorList>
            <person name="Mah S.A."/>
            <person name="Swanson W.J."/>
            <person name="Moy G.W."/>
            <person name="Vacquier V.D."/>
        </authorList>
    </citation>
    <scope>NUCLEOTIDE SEQUENCE [LARGE SCALE GENOMIC DNA]</scope>
    <source>
        <strain evidence="1 2">RU36E</strain>
    </source>
</reference>
<gene>
    <name evidence="1" type="ORF">SAMN05878282_11218</name>
</gene>
<name>A0A1N6X8G9_AQUAC</name>
<accession>A0A1N6X8G9</accession>
<dbReference type="RefSeq" id="WP_076429227.1">
    <property type="nucleotide sequence ID" value="NZ_FTMP01000012.1"/>
</dbReference>